<accession>A0AAV7VAN9</accession>
<evidence type="ECO:0000313" key="2">
    <source>
        <dbReference type="EMBL" id="KAJ1197192.1"/>
    </source>
</evidence>
<feature type="region of interest" description="Disordered" evidence="1">
    <location>
        <begin position="25"/>
        <end position="56"/>
    </location>
</feature>
<dbReference type="EMBL" id="JANPWB010000003">
    <property type="protein sequence ID" value="KAJ1197192.1"/>
    <property type="molecule type" value="Genomic_DNA"/>
</dbReference>
<name>A0AAV7VAN9_PLEWA</name>
<reference evidence="2" key="1">
    <citation type="journal article" date="2022" name="bioRxiv">
        <title>Sequencing and chromosome-scale assembly of the giantPleurodeles waltlgenome.</title>
        <authorList>
            <person name="Brown T."/>
            <person name="Elewa A."/>
            <person name="Iarovenko S."/>
            <person name="Subramanian E."/>
            <person name="Araus A.J."/>
            <person name="Petzold A."/>
            <person name="Susuki M."/>
            <person name="Suzuki K.-i.T."/>
            <person name="Hayashi T."/>
            <person name="Toyoda A."/>
            <person name="Oliveira C."/>
            <person name="Osipova E."/>
            <person name="Leigh N.D."/>
            <person name="Simon A."/>
            <person name="Yun M.H."/>
        </authorList>
    </citation>
    <scope>NUCLEOTIDE SEQUENCE</scope>
    <source>
        <strain evidence="2">20211129_DDA</strain>
        <tissue evidence="2">Liver</tissue>
    </source>
</reference>
<organism evidence="2 3">
    <name type="scientific">Pleurodeles waltl</name>
    <name type="common">Iberian ribbed newt</name>
    <dbReference type="NCBI Taxonomy" id="8319"/>
    <lineage>
        <taxon>Eukaryota</taxon>
        <taxon>Metazoa</taxon>
        <taxon>Chordata</taxon>
        <taxon>Craniata</taxon>
        <taxon>Vertebrata</taxon>
        <taxon>Euteleostomi</taxon>
        <taxon>Amphibia</taxon>
        <taxon>Batrachia</taxon>
        <taxon>Caudata</taxon>
        <taxon>Salamandroidea</taxon>
        <taxon>Salamandridae</taxon>
        <taxon>Pleurodelinae</taxon>
        <taxon>Pleurodeles</taxon>
    </lineage>
</organism>
<comment type="caution">
    <text evidence="2">The sequence shown here is derived from an EMBL/GenBank/DDBJ whole genome shotgun (WGS) entry which is preliminary data.</text>
</comment>
<evidence type="ECO:0000256" key="1">
    <source>
        <dbReference type="SAM" id="MobiDB-lite"/>
    </source>
</evidence>
<dbReference type="Proteomes" id="UP001066276">
    <property type="component" value="Chromosome 2_1"/>
</dbReference>
<sequence length="164" mass="18289">MTTPTPHIVCGETRRPTLGLRTYRSQGNQLKKGPQRAPRPGKWTMAPTGSPRHDTKTHVSTIENIGCDIPAAKLLENGLLVRAGQRPSKEDIVACHRHGRGDPGGLQQVEHPLQEMVDDLRRCAWKTAEAQLEMASQRVKGARRNLTPLMAAYWRWPTQSRMGA</sequence>
<protein>
    <submittedName>
        <fullName evidence="2">Uncharacterized protein</fullName>
    </submittedName>
</protein>
<proteinExistence type="predicted"/>
<keyword evidence="3" id="KW-1185">Reference proteome</keyword>
<evidence type="ECO:0000313" key="3">
    <source>
        <dbReference type="Proteomes" id="UP001066276"/>
    </source>
</evidence>
<dbReference type="AlphaFoldDB" id="A0AAV7VAN9"/>
<gene>
    <name evidence="2" type="ORF">NDU88_001054</name>
</gene>